<accession>A0A553I9U1</accession>
<dbReference type="Gene3D" id="3.40.50.150">
    <property type="entry name" value="Vaccinia Virus protein VP39"/>
    <property type="match status" value="1"/>
</dbReference>
<dbReference type="PANTHER" id="PTHR43712:SF12">
    <property type="entry name" value="STERIGMATOCYSTIN 8-O-METHYLTRANSFERASE"/>
    <property type="match status" value="1"/>
</dbReference>
<evidence type="ECO:0000256" key="3">
    <source>
        <dbReference type="ARBA" id="ARBA00022691"/>
    </source>
</evidence>
<dbReference type="InterPro" id="IPR016461">
    <property type="entry name" value="COMT-like"/>
</dbReference>
<protein>
    <recommendedName>
        <fullName evidence="4">O-methyltransferase C-terminal domain-containing protein</fullName>
    </recommendedName>
</protein>
<gene>
    <name evidence="5" type="ORF">FHL15_002277</name>
</gene>
<dbReference type="AlphaFoldDB" id="A0A553I9U1"/>
<organism evidence="5 6">
    <name type="scientific">Xylaria flabelliformis</name>
    <dbReference type="NCBI Taxonomy" id="2512241"/>
    <lineage>
        <taxon>Eukaryota</taxon>
        <taxon>Fungi</taxon>
        <taxon>Dikarya</taxon>
        <taxon>Ascomycota</taxon>
        <taxon>Pezizomycotina</taxon>
        <taxon>Sordariomycetes</taxon>
        <taxon>Xylariomycetidae</taxon>
        <taxon>Xylariales</taxon>
        <taxon>Xylariaceae</taxon>
        <taxon>Xylaria</taxon>
    </lineage>
</organism>
<proteinExistence type="predicted"/>
<evidence type="ECO:0000256" key="1">
    <source>
        <dbReference type="ARBA" id="ARBA00022603"/>
    </source>
</evidence>
<dbReference type="GO" id="GO:0032259">
    <property type="term" value="P:methylation"/>
    <property type="evidence" value="ECO:0007669"/>
    <property type="project" value="UniProtKB-KW"/>
</dbReference>
<dbReference type="InterPro" id="IPR029063">
    <property type="entry name" value="SAM-dependent_MTases_sf"/>
</dbReference>
<comment type="caution">
    <text evidence="5">The sequence shown here is derived from an EMBL/GenBank/DDBJ whole genome shotgun (WGS) entry which is preliminary data.</text>
</comment>
<keyword evidence="3" id="KW-0949">S-adenosyl-L-methionine</keyword>
<dbReference type="EMBL" id="VFLP01000008">
    <property type="protein sequence ID" value="TRX96971.1"/>
    <property type="molecule type" value="Genomic_DNA"/>
</dbReference>
<dbReference type="Proteomes" id="UP000319160">
    <property type="component" value="Unassembled WGS sequence"/>
</dbReference>
<evidence type="ECO:0000256" key="2">
    <source>
        <dbReference type="ARBA" id="ARBA00022679"/>
    </source>
</evidence>
<name>A0A553I9U1_9PEZI</name>
<dbReference type="OrthoDB" id="1606438at2759"/>
<keyword evidence="1" id="KW-0489">Methyltransferase</keyword>
<dbReference type="InterPro" id="IPR001077">
    <property type="entry name" value="COMT_C"/>
</dbReference>
<feature type="domain" description="O-methyltransferase C-terminal" evidence="4">
    <location>
        <begin position="276"/>
        <end position="423"/>
    </location>
</feature>
<dbReference type="PROSITE" id="PS51683">
    <property type="entry name" value="SAM_OMT_II"/>
    <property type="match status" value="1"/>
</dbReference>
<evidence type="ECO:0000313" key="6">
    <source>
        <dbReference type="Proteomes" id="UP000319160"/>
    </source>
</evidence>
<reference evidence="6" key="1">
    <citation type="submission" date="2019-06" db="EMBL/GenBank/DDBJ databases">
        <title>Draft genome sequence of the griseofulvin-producing fungus Xylaria cubensis strain G536.</title>
        <authorList>
            <person name="Mead M.E."/>
            <person name="Raja H.A."/>
            <person name="Steenwyk J.L."/>
            <person name="Knowles S.L."/>
            <person name="Oberlies N.H."/>
            <person name="Rokas A."/>
        </authorList>
    </citation>
    <scope>NUCLEOTIDE SEQUENCE [LARGE SCALE GENOMIC DNA]</scope>
    <source>
        <strain evidence="6">G536</strain>
    </source>
</reference>
<keyword evidence="6" id="KW-1185">Reference proteome</keyword>
<evidence type="ECO:0000313" key="5">
    <source>
        <dbReference type="EMBL" id="TRX96971.1"/>
    </source>
</evidence>
<dbReference type="GO" id="GO:0008171">
    <property type="term" value="F:O-methyltransferase activity"/>
    <property type="evidence" value="ECO:0007669"/>
    <property type="project" value="InterPro"/>
</dbReference>
<keyword evidence="2" id="KW-0808">Transferase</keyword>
<sequence length="449" mass="49660">MTSQRSITELAALIEKNTKVLEQGTKGQPGGDFSLTFTLPPAAVKLDSSLETVRNEILEAADELKVRLLGPFAYIGAVAWPVTRLSDMKVKKPAIIVIFDCLYRFDIAGNVPATPGESITYDALAQRIGMPVDDLRRVLQTAIAYRIFEEAEPEVSVRHNAVSAIFTLIPGIKDALSLLVEDNPNGARRFVESVKRYPGSGEPGHSALMFAERAMRGLSNDDIKDPSKGLFDIIADDPARLTRFRNTMGMATRAPGYAVEYFLDSVPWSDAARCPKRVVDIGGAGGDLSKQILSRYPWVQSATSVDLPEVIATAETPAELEGRLSFKPYNFLTETMSYPADAYLFRHIFHDWSDQYAVKIFKNLAVGLKEGTRVWINEVVLPQLSERNHLNDQRQRGADLLMKVGFNGKERSRRGWEAVLAEANPRFRIESIVKPEGASDAVIEIVFGA</sequence>
<dbReference type="SUPFAM" id="SSF53335">
    <property type="entry name" value="S-adenosyl-L-methionine-dependent methyltransferases"/>
    <property type="match status" value="1"/>
</dbReference>
<evidence type="ECO:0000259" key="4">
    <source>
        <dbReference type="Pfam" id="PF00891"/>
    </source>
</evidence>
<dbReference type="PANTHER" id="PTHR43712">
    <property type="entry name" value="PUTATIVE (AFU_ORTHOLOGUE AFUA_4G14580)-RELATED"/>
    <property type="match status" value="1"/>
</dbReference>
<dbReference type="Pfam" id="PF00891">
    <property type="entry name" value="Methyltransf_2"/>
    <property type="match status" value="1"/>
</dbReference>